<evidence type="ECO:0000256" key="4">
    <source>
        <dbReference type="ARBA" id="ARBA00034247"/>
    </source>
</evidence>
<dbReference type="Pfam" id="PF00072">
    <property type="entry name" value="Response_reg"/>
    <property type="match status" value="1"/>
</dbReference>
<keyword evidence="9" id="KW-1185">Reference proteome</keyword>
<dbReference type="InterPro" id="IPR011006">
    <property type="entry name" value="CheY-like_superfamily"/>
</dbReference>
<dbReference type="GO" id="GO:0052621">
    <property type="term" value="F:diguanylate cyclase activity"/>
    <property type="evidence" value="ECO:0007669"/>
    <property type="project" value="UniProtKB-EC"/>
</dbReference>
<feature type="domain" description="GGDEF" evidence="7">
    <location>
        <begin position="177"/>
        <end position="312"/>
    </location>
</feature>
<dbReference type="InterPro" id="IPR001789">
    <property type="entry name" value="Sig_transdc_resp-reg_receiver"/>
</dbReference>
<dbReference type="FunFam" id="3.30.70.270:FF:000001">
    <property type="entry name" value="Diguanylate cyclase domain protein"/>
    <property type="match status" value="1"/>
</dbReference>
<dbReference type="Proteomes" id="UP000292639">
    <property type="component" value="Unassembled WGS sequence"/>
</dbReference>
<dbReference type="PROSITE" id="PS50110">
    <property type="entry name" value="RESPONSE_REGULATORY"/>
    <property type="match status" value="1"/>
</dbReference>
<protein>
    <recommendedName>
        <fullName evidence="3">diguanylate cyclase</fullName>
        <ecNumber evidence="3">2.7.7.65</ecNumber>
    </recommendedName>
</protein>
<dbReference type="PANTHER" id="PTHR45138:SF9">
    <property type="entry name" value="DIGUANYLATE CYCLASE DGCM-RELATED"/>
    <property type="match status" value="1"/>
</dbReference>
<evidence type="ECO:0000259" key="7">
    <source>
        <dbReference type="PROSITE" id="PS50887"/>
    </source>
</evidence>
<name>A0A4Q9R8B5_9GAMM</name>
<dbReference type="PROSITE" id="PS50887">
    <property type="entry name" value="GGDEF"/>
    <property type="match status" value="1"/>
</dbReference>
<dbReference type="GO" id="GO:0000160">
    <property type="term" value="P:phosphorelay signal transduction system"/>
    <property type="evidence" value="ECO:0007669"/>
    <property type="project" value="InterPro"/>
</dbReference>
<dbReference type="InterPro" id="IPR050469">
    <property type="entry name" value="Diguanylate_Cyclase"/>
</dbReference>
<evidence type="ECO:0000313" key="9">
    <source>
        <dbReference type="Proteomes" id="UP000292639"/>
    </source>
</evidence>
<dbReference type="CDD" id="cd01949">
    <property type="entry name" value="GGDEF"/>
    <property type="match status" value="1"/>
</dbReference>
<reference evidence="8 9" key="1">
    <citation type="submission" date="2018-06" db="EMBL/GenBank/DDBJ databases">
        <title>Three novel Pseudomonas species isolated from symptomatic oak.</title>
        <authorList>
            <person name="Bueno-Gonzalez V."/>
            <person name="Brady C."/>
        </authorList>
    </citation>
    <scope>NUCLEOTIDE SEQUENCE [LARGE SCALE GENOMIC DNA]</scope>
    <source>
        <strain evidence="8 9">P17C</strain>
    </source>
</reference>
<dbReference type="InterPro" id="IPR029787">
    <property type="entry name" value="Nucleotide_cyclase"/>
</dbReference>
<evidence type="ECO:0000256" key="3">
    <source>
        <dbReference type="ARBA" id="ARBA00012528"/>
    </source>
</evidence>
<dbReference type="GO" id="GO:0043709">
    <property type="term" value="P:cell adhesion involved in single-species biofilm formation"/>
    <property type="evidence" value="ECO:0007669"/>
    <property type="project" value="TreeGrafter"/>
</dbReference>
<dbReference type="OrthoDB" id="9812260at2"/>
<dbReference type="NCBIfam" id="TIGR00254">
    <property type="entry name" value="GGDEF"/>
    <property type="match status" value="1"/>
</dbReference>
<evidence type="ECO:0000256" key="1">
    <source>
        <dbReference type="ARBA" id="ARBA00001946"/>
    </source>
</evidence>
<dbReference type="SMART" id="SM00267">
    <property type="entry name" value="GGDEF"/>
    <property type="match status" value="1"/>
</dbReference>
<feature type="domain" description="Response regulatory" evidence="6">
    <location>
        <begin position="20"/>
        <end position="135"/>
    </location>
</feature>
<evidence type="ECO:0000256" key="2">
    <source>
        <dbReference type="ARBA" id="ARBA00004533"/>
    </source>
</evidence>
<proteinExistence type="predicted"/>
<comment type="caution">
    <text evidence="8">The sequence shown here is derived from an EMBL/GenBank/DDBJ whole genome shotgun (WGS) entry which is preliminary data.</text>
</comment>
<gene>
    <name evidence="8" type="ORF">DNJ96_10895</name>
</gene>
<dbReference type="SUPFAM" id="SSF52172">
    <property type="entry name" value="CheY-like"/>
    <property type="match status" value="1"/>
</dbReference>
<dbReference type="Gene3D" id="3.30.70.270">
    <property type="match status" value="1"/>
</dbReference>
<comment type="subcellular location">
    <subcellularLocation>
        <location evidence="2">Cell inner membrane</location>
    </subcellularLocation>
</comment>
<dbReference type="SMART" id="SM00448">
    <property type="entry name" value="REC"/>
    <property type="match status" value="1"/>
</dbReference>
<evidence type="ECO:0000259" key="6">
    <source>
        <dbReference type="PROSITE" id="PS50110"/>
    </source>
</evidence>
<dbReference type="PANTHER" id="PTHR45138">
    <property type="entry name" value="REGULATORY COMPONENTS OF SENSORY TRANSDUCTION SYSTEM"/>
    <property type="match status" value="1"/>
</dbReference>
<dbReference type="SUPFAM" id="SSF55073">
    <property type="entry name" value="Nucleotide cyclase"/>
    <property type="match status" value="1"/>
</dbReference>
<dbReference type="GO" id="GO:1902201">
    <property type="term" value="P:negative regulation of bacterial-type flagellum-dependent cell motility"/>
    <property type="evidence" value="ECO:0007669"/>
    <property type="project" value="TreeGrafter"/>
</dbReference>
<dbReference type="Gene3D" id="3.40.50.2300">
    <property type="match status" value="1"/>
</dbReference>
<dbReference type="AlphaFoldDB" id="A0A4Q9R8B5"/>
<sequence>MNHSLQRRSAEPAQNDTLPVVLIVDDQPINIAFTGSALEGICLPVGANDGEQALQLARQHQPDLILLDIRMRTMDGFETCRRLKSDPQTRSIPVIFLTALKDEENEEQGLRAGAIDYISKPFSTPLLRARVRNHLRLYRQQRQLERLAQLDGLTGIANRRTFDELLQSCWAQQAGKQPLALLMIDIDAFKRYNDSLGHQSGDDAIRRIARCIEASLQRHEDLVARYGGEEFACILPNTDLNGADHLARTIQNAVAALRIEHPDSPTSPFLTLSIGGAAVIPDPQESPRLLLRKADANLYQAKQSGRSRTALG</sequence>
<dbReference type="RefSeq" id="WP_131184054.1">
    <property type="nucleotide sequence ID" value="NZ_QJUO01000009.1"/>
</dbReference>
<organism evidence="8 9">
    <name type="scientific">Stutzerimonas kirkiae</name>
    <dbReference type="NCBI Taxonomy" id="2211392"/>
    <lineage>
        <taxon>Bacteria</taxon>
        <taxon>Pseudomonadati</taxon>
        <taxon>Pseudomonadota</taxon>
        <taxon>Gammaproteobacteria</taxon>
        <taxon>Pseudomonadales</taxon>
        <taxon>Pseudomonadaceae</taxon>
        <taxon>Stutzerimonas</taxon>
    </lineage>
</organism>
<dbReference type="EC" id="2.7.7.65" evidence="3"/>
<comment type="catalytic activity">
    <reaction evidence="4">
        <text>2 GTP = 3',3'-c-di-GMP + 2 diphosphate</text>
        <dbReference type="Rhea" id="RHEA:24898"/>
        <dbReference type="ChEBI" id="CHEBI:33019"/>
        <dbReference type="ChEBI" id="CHEBI:37565"/>
        <dbReference type="ChEBI" id="CHEBI:58805"/>
        <dbReference type="EC" id="2.7.7.65"/>
    </reaction>
</comment>
<feature type="modified residue" description="4-aspartylphosphate" evidence="5">
    <location>
        <position position="68"/>
    </location>
</feature>
<comment type="cofactor">
    <cofactor evidence="1">
        <name>Mg(2+)</name>
        <dbReference type="ChEBI" id="CHEBI:18420"/>
    </cofactor>
</comment>
<evidence type="ECO:0000313" key="8">
    <source>
        <dbReference type="EMBL" id="TBU96278.1"/>
    </source>
</evidence>
<keyword evidence="5" id="KW-0597">Phosphoprotein</keyword>
<dbReference type="Pfam" id="PF00990">
    <property type="entry name" value="GGDEF"/>
    <property type="match status" value="1"/>
</dbReference>
<accession>A0A4Q9R8B5</accession>
<evidence type="ECO:0000256" key="5">
    <source>
        <dbReference type="PROSITE-ProRule" id="PRU00169"/>
    </source>
</evidence>
<dbReference type="EMBL" id="QJUP01000013">
    <property type="protein sequence ID" value="TBU96278.1"/>
    <property type="molecule type" value="Genomic_DNA"/>
</dbReference>
<dbReference type="InterPro" id="IPR000160">
    <property type="entry name" value="GGDEF_dom"/>
</dbReference>
<dbReference type="GO" id="GO:0005886">
    <property type="term" value="C:plasma membrane"/>
    <property type="evidence" value="ECO:0007669"/>
    <property type="project" value="UniProtKB-SubCell"/>
</dbReference>
<dbReference type="InterPro" id="IPR043128">
    <property type="entry name" value="Rev_trsase/Diguanyl_cyclase"/>
</dbReference>